<accession>A0A7Z9C2V2</accession>
<dbReference type="RefSeq" id="WP_083621781.1">
    <property type="nucleotide sequence ID" value="NZ_LR735018.1"/>
</dbReference>
<evidence type="ECO:0000313" key="2">
    <source>
        <dbReference type="EMBL" id="VXD24199.1"/>
    </source>
</evidence>
<proteinExistence type="predicted"/>
<comment type="caution">
    <text evidence="2">The sequence shown here is derived from an EMBL/GenBank/DDBJ whole genome shotgun (WGS) entry which is preliminary data.</text>
</comment>
<sequence>MNADTFNTHSVTCPICHHTSILPSIGMLGGLFTCPHCHTHFVMSHSGHYVRDPFCFQQCAVAQMLRRQSHPFARLRRDLSLTKGLPLLAVISSLLFLGMAVTLTEKLNLNNQNIEPKIEPQVEFLPDSSDFDP</sequence>
<keyword evidence="1" id="KW-1133">Transmembrane helix</keyword>
<feature type="transmembrane region" description="Helical" evidence="1">
    <location>
        <begin position="84"/>
        <end position="103"/>
    </location>
</feature>
<keyword evidence="1" id="KW-0812">Transmembrane</keyword>
<dbReference type="AlphaFoldDB" id="A0A7Z9C2V2"/>
<organism evidence="2 3">
    <name type="scientific">Planktothrix paucivesiculata PCC 9631</name>
    <dbReference type="NCBI Taxonomy" id="671071"/>
    <lineage>
        <taxon>Bacteria</taxon>
        <taxon>Bacillati</taxon>
        <taxon>Cyanobacteriota</taxon>
        <taxon>Cyanophyceae</taxon>
        <taxon>Oscillatoriophycideae</taxon>
        <taxon>Oscillatoriales</taxon>
        <taxon>Microcoleaceae</taxon>
        <taxon>Planktothrix</taxon>
    </lineage>
</organism>
<dbReference type="Proteomes" id="UP000182190">
    <property type="component" value="Unassembled WGS sequence"/>
</dbReference>
<protein>
    <submittedName>
        <fullName evidence="2">Uncharacterized protein</fullName>
    </submittedName>
</protein>
<keyword evidence="1" id="KW-0472">Membrane</keyword>
<keyword evidence="3" id="KW-1185">Reference proteome</keyword>
<dbReference type="EMBL" id="CZCS02000221">
    <property type="protein sequence ID" value="VXD24199.1"/>
    <property type="molecule type" value="Genomic_DNA"/>
</dbReference>
<gene>
    <name evidence="2" type="ORF">PL9631_780085</name>
</gene>
<dbReference type="OrthoDB" id="513338at2"/>
<evidence type="ECO:0000256" key="1">
    <source>
        <dbReference type="SAM" id="Phobius"/>
    </source>
</evidence>
<evidence type="ECO:0000313" key="3">
    <source>
        <dbReference type="Proteomes" id="UP000182190"/>
    </source>
</evidence>
<name>A0A7Z9C2V2_9CYAN</name>
<reference evidence="2" key="1">
    <citation type="submission" date="2019-10" db="EMBL/GenBank/DDBJ databases">
        <authorList>
            <consortium name="Genoscope - CEA"/>
            <person name="William W."/>
        </authorList>
    </citation>
    <scope>NUCLEOTIDE SEQUENCE [LARGE SCALE GENOMIC DNA]</scope>
    <source>
        <strain evidence="2">BBR_PRJEB10994</strain>
    </source>
</reference>